<dbReference type="AlphaFoldDB" id="A0A0G4FF00"/>
<protein>
    <submittedName>
        <fullName evidence="1">Uncharacterized protein</fullName>
    </submittedName>
</protein>
<dbReference type="InParanoid" id="A0A0G4FF00"/>
<gene>
    <name evidence="1" type="ORF">Vbra_9067</name>
</gene>
<dbReference type="VEuPathDB" id="CryptoDB:Vbra_9067"/>
<dbReference type="EMBL" id="CDMY01000415">
    <property type="protein sequence ID" value="CEM11394.1"/>
    <property type="molecule type" value="Genomic_DNA"/>
</dbReference>
<dbReference type="Proteomes" id="UP000041254">
    <property type="component" value="Unassembled WGS sequence"/>
</dbReference>
<keyword evidence="2" id="KW-1185">Reference proteome</keyword>
<reference evidence="1 2" key="1">
    <citation type="submission" date="2014-11" db="EMBL/GenBank/DDBJ databases">
        <authorList>
            <person name="Zhu J."/>
            <person name="Qi W."/>
            <person name="Song R."/>
        </authorList>
    </citation>
    <scope>NUCLEOTIDE SEQUENCE [LARGE SCALE GENOMIC DNA]</scope>
</reference>
<sequence>MLSVTITFFLAGGDGSGDADRVALLFKMGQLVLCGYSVELNDFATLSLRSFIATLSLHSFNLPELTRAMTNHPQLAPTMRIAQPHTQQAAIRAA</sequence>
<name>A0A0G4FF00_VITBC</name>
<evidence type="ECO:0000313" key="1">
    <source>
        <dbReference type="EMBL" id="CEM11394.1"/>
    </source>
</evidence>
<accession>A0A0G4FF00</accession>
<organism evidence="1 2">
    <name type="scientific">Vitrella brassicaformis (strain CCMP3155)</name>
    <dbReference type="NCBI Taxonomy" id="1169540"/>
    <lineage>
        <taxon>Eukaryota</taxon>
        <taxon>Sar</taxon>
        <taxon>Alveolata</taxon>
        <taxon>Colpodellida</taxon>
        <taxon>Vitrellaceae</taxon>
        <taxon>Vitrella</taxon>
    </lineage>
</organism>
<evidence type="ECO:0000313" key="2">
    <source>
        <dbReference type="Proteomes" id="UP000041254"/>
    </source>
</evidence>
<proteinExistence type="predicted"/>